<proteinExistence type="predicted"/>
<dbReference type="RefSeq" id="WP_146323948.1">
    <property type="nucleotide sequence ID" value="NZ_BAABLR010000007.1"/>
</dbReference>
<dbReference type="Proteomes" id="UP000320791">
    <property type="component" value="Unassembled WGS sequence"/>
</dbReference>
<comment type="caution">
    <text evidence="2">The sequence shown here is derived from an EMBL/GenBank/DDBJ whole genome shotgun (WGS) entry which is preliminary data.</text>
</comment>
<dbReference type="EMBL" id="VOHM01000007">
    <property type="protein sequence ID" value="TWT26672.1"/>
    <property type="molecule type" value="Genomic_DNA"/>
</dbReference>
<accession>A0A5C5ULX2</accession>
<keyword evidence="3" id="KW-1185">Reference proteome</keyword>
<reference evidence="2 3" key="1">
    <citation type="submission" date="2019-08" db="EMBL/GenBank/DDBJ databases">
        <authorList>
            <person name="Lei W."/>
        </authorList>
    </citation>
    <scope>NUCLEOTIDE SEQUENCE [LARGE SCALE GENOMIC DNA]</scope>
    <source>
        <strain evidence="2 3">CCUG 58627</strain>
    </source>
</reference>
<evidence type="ECO:0000259" key="1">
    <source>
        <dbReference type="Pfam" id="PF10335"/>
    </source>
</evidence>
<gene>
    <name evidence="2" type="ORF">FRX94_04565</name>
</gene>
<dbReference type="InterPro" id="IPR018821">
    <property type="entry name" value="DUF294_put_nucleoTrafse_sb-bd"/>
</dbReference>
<dbReference type="GO" id="GO:0016740">
    <property type="term" value="F:transferase activity"/>
    <property type="evidence" value="ECO:0007669"/>
    <property type="project" value="UniProtKB-KW"/>
</dbReference>
<name>A0A5C5ULX2_9CORY</name>
<dbReference type="AlphaFoldDB" id="A0A5C5ULX2"/>
<organism evidence="2 3">
    <name type="scientific">Corynebacterium canis</name>
    <dbReference type="NCBI Taxonomy" id="679663"/>
    <lineage>
        <taxon>Bacteria</taxon>
        <taxon>Bacillati</taxon>
        <taxon>Actinomycetota</taxon>
        <taxon>Actinomycetes</taxon>
        <taxon>Mycobacteriales</taxon>
        <taxon>Corynebacteriaceae</taxon>
        <taxon>Corynebacterium</taxon>
    </lineage>
</organism>
<evidence type="ECO:0000313" key="2">
    <source>
        <dbReference type="EMBL" id="TWT26672.1"/>
    </source>
</evidence>
<feature type="domain" description="DUF294" evidence="1">
    <location>
        <begin position="182"/>
        <end position="301"/>
    </location>
</feature>
<sequence>MLHSSLIDLAEQAPLCQDAPTLRGVLAEAADLARNAADHATDATAIAGWYSALLRAALQSPAAHALAPGGTLTLTGAAARDDALPPSPLTWLTVLERDDNVPDTRPIIELMRGVGCVVLPSPYPAFTRAQWRDRIHEACIHEDSQALGWLYDAGGEFAEAVVDATSTSNTAACLLKQVVLHKPPALRVNGGLPDRKVEIDVPRDLLYPLTRLTRWAGLAAGYPGAQTFERLEHARRANVLSWEEATTLAEAWHAGHALRLQRWMSGLGGRVTHLEDMPPLQRSTFGASCRAVADVTRAVAARHNIAA</sequence>
<dbReference type="OrthoDB" id="4415647at2"/>
<keyword evidence="2" id="KW-0808">Transferase</keyword>
<protein>
    <submittedName>
        <fullName evidence="2">Nucleotidyltransferase</fullName>
    </submittedName>
</protein>
<dbReference type="Pfam" id="PF10335">
    <property type="entry name" value="DUF294_C"/>
    <property type="match status" value="1"/>
</dbReference>
<evidence type="ECO:0000313" key="3">
    <source>
        <dbReference type="Proteomes" id="UP000320791"/>
    </source>
</evidence>